<protein>
    <submittedName>
        <fullName evidence="3">VWA domain-containing protein</fullName>
    </submittedName>
</protein>
<name>A0A926VFN7_9CYAN</name>
<dbReference type="CDD" id="cd00198">
    <property type="entry name" value="vWFA"/>
    <property type="match status" value="1"/>
</dbReference>
<dbReference type="PROSITE" id="PS50234">
    <property type="entry name" value="VWFA"/>
    <property type="match status" value="1"/>
</dbReference>
<dbReference type="RefSeq" id="WP_190466538.1">
    <property type="nucleotide sequence ID" value="NZ_JACJPW010000047.1"/>
</dbReference>
<comment type="caution">
    <text evidence="3">The sequence shown here is derived from an EMBL/GenBank/DDBJ whole genome shotgun (WGS) entry which is preliminary data.</text>
</comment>
<dbReference type="InterPro" id="IPR002035">
    <property type="entry name" value="VWF_A"/>
</dbReference>
<dbReference type="InterPro" id="IPR036465">
    <property type="entry name" value="vWFA_dom_sf"/>
</dbReference>
<feature type="domain" description="VWFA" evidence="2">
    <location>
        <begin position="105"/>
        <end position="342"/>
    </location>
</feature>
<dbReference type="AlphaFoldDB" id="A0A926VFN7"/>
<sequence length="433" mass="48758">MNKLKIIALSTLLGIIPLGCSKIELDNNRCENTSDNQICIYRVTTKADTVTLRVKVLDNERVPIEGLNKNNFIIDTTNGKGEPVRLNPSEINLLSSEQSKPDPAKLVMLLDMSGSMKNQDSAGIKKLDGAVSGVREFINEVSGDKWDVQISLVPFGEGCTNSFPVNASVIDENFHQSGSPDLIQKLDKLAKVDVCAWTNIYDPLGEAVKYLGNLQQAKNDKSPPPRLAVILLSDGYDVTNDRRDESERFDRLREVFRQYPKVIVHTMGYGEKMKELRDRIRCRLSDNELSIDNLKKCRSNIDSYIVDEPRLKEIADATRGINAFPADAKAVVDTLRKFLSTLREYEIEYKQPGARRSGNYQVTVSVNSPYRGLRNVKSDPKPYRLDTFDYIALPLPERLPILGSILILGLGTMIPFIWWSKQLKDSSFRNLNS</sequence>
<evidence type="ECO:0000313" key="3">
    <source>
        <dbReference type="EMBL" id="MBD2183040.1"/>
    </source>
</evidence>
<dbReference type="EMBL" id="JACJPW010000047">
    <property type="protein sequence ID" value="MBD2183040.1"/>
    <property type="molecule type" value="Genomic_DNA"/>
</dbReference>
<dbReference type="Pfam" id="PF13519">
    <property type="entry name" value="VWA_2"/>
    <property type="match status" value="1"/>
</dbReference>
<keyword evidence="1" id="KW-0812">Transmembrane</keyword>
<evidence type="ECO:0000313" key="4">
    <source>
        <dbReference type="Proteomes" id="UP000641646"/>
    </source>
</evidence>
<keyword evidence="4" id="KW-1185">Reference proteome</keyword>
<reference evidence="3" key="1">
    <citation type="journal article" date="2015" name="ISME J.">
        <title>Draft Genome Sequence of Streptomyces incarnatus NRRL8089, which Produces the Nucleoside Antibiotic Sinefungin.</title>
        <authorList>
            <person name="Oshima K."/>
            <person name="Hattori M."/>
            <person name="Shimizu H."/>
            <person name="Fukuda K."/>
            <person name="Nemoto M."/>
            <person name="Inagaki K."/>
            <person name="Tamura T."/>
        </authorList>
    </citation>
    <scope>NUCLEOTIDE SEQUENCE</scope>
    <source>
        <strain evidence="3">FACHB-1375</strain>
    </source>
</reference>
<accession>A0A926VFN7</accession>
<dbReference type="SUPFAM" id="SSF53300">
    <property type="entry name" value="vWA-like"/>
    <property type="match status" value="1"/>
</dbReference>
<reference evidence="3" key="2">
    <citation type="submission" date="2020-08" db="EMBL/GenBank/DDBJ databases">
        <authorList>
            <person name="Chen M."/>
            <person name="Teng W."/>
            <person name="Zhao L."/>
            <person name="Hu C."/>
            <person name="Zhou Y."/>
            <person name="Han B."/>
            <person name="Song L."/>
            <person name="Shu W."/>
        </authorList>
    </citation>
    <scope>NUCLEOTIDE SEQUENCE</scope>
    <source>
        <strain evidence="3">FACHB-1375</strain>
    </source>
</reference>
<proteinExistence type="predicted"/>
<keyword evidence="1" id="KW-1133">Transmembrane helix</keyword>
<evidence type="ECO:0000256" key="1">
    <source>
        <dbReference type="SAM" id="Phobius"/>
    </source>
</evidence>
<dbReference type="Proteomes" id="UP000641646">
    <property type="component" value="Unassembled WGS sequence"/>
</dbReference>
<keyword evidence="1" id="KW-0472">Membrane</keyword>
<feature type="transmembrane region" description="Helical" evidence="1">
    <location>
        <begin position="399"/>
        <end position="419"/>
    </location>
</feature>
<dbReference type="Gene3D" id="3.40.50.410">
    <property type="entry name" value="von Willebrand factor, type A domain"/>
    <property type="match status" value="1"/>
</dbReference>
<gene>
    <name evidence="3" type="ORF">H6G03_18550</name>
</gene>
<organism evidence="3 4">
    <name type="scientific">Aerosakkonema funiforme FACHB-1375</name>
    <dbReference type="NCBI Taxonomy" id="2949571"/>
    <lineage>
        <taxon>Bacteria</taxon>
        <taxon>Bacillati</taxon>
        <taxon>Cyanobacteriota</taxon>
        <taxon>Cyanophyceae</taxon>
        <taxon>Oscillatoriophycideae</taxon>
        <taxon>Aerosakkonematales</taxon>
        <taxon>Aerosakkonemataceae</taxon>
        <taxon>Aerosakkonema</taxon>
    </lineage>
</organism>
<evidence type="ECO:0000259" key="2">
    <source>
        <dbReference type="PROSITE" id="PS50234"/>
    </source>
</evidence>